<dbReference type="GO" id="GO:0046872">
    <property type="term" value="F:metal ion binding"/>
    <property type="evidence" value="ECO:0007669"/>
    <property type="project" value="InterPro"/>
</dbReference>
<dbReference type="PANTHER" id="PTHR11851">
    <property type="entry name" value="METALLOPROTEASE"/>
    <property type="match status" value="1"/>
</dbReference>
<dbReference type="Pfam" id="PF05193">
    <property type="entry name" value="Peptidase_M16_C"/>
    <property type="match status" value="1"/>
</dbReference>
<keyword evidence="4" id="KW-1185">Reference proteome</keyword>
<dbReference type="KEGG" id="ifn:GM661_08620"/>
<accession>A0A8A7KJI5</accession>
<dbReference type="EMBL" id="CP046640">
    <property type="protein sequence ID" value="QTL98032.1"/>
    <property type="molecule type" value="Genomic_DNA"/>
</dbReference>
<dbReference type="InterPro" id="IPR007863">
    <property type="entry name" value="Peptidase_M16_C"/>
</dbReference>
<dbReference type="InterPro" id="IPR050361">
    <property type="entry name" value="MPP/UQCRC_Complex"/>
</dbReference>
<protein>
    <submittedName>
        <fullName evidence="3">Insulinase family protein</fullName>
    </submittedName>
</protein>
<dbReference type="Proteomes" id="UP000665020">
    <property type="component" value="Chromosome"/>
</dbReference>
<dbReference type="AlphaFoldDB" id="A0A8A7KJI5"/>
<dbReference type="PANTHER" id="PTHR11851:SF224">
    <property type="entry name" value="PROCESSING PROTEASE"/>
    <property type="match status" value="1"/>
</dbReference>
<feature type="domain" description="Peptidase M16 C-terminal" evidence="2">
    <location>
        <begin position="217"/>
        <end position="397"/>
    </location>
</feature>
<dbReference type="SUPFAM" id="SSF63411">
    <property type="entry name" value="LuxS/MPP-like metallohydrolase"/>
    <property type="match status" value="2"/>
</dbReference>
<name>A0A8A7KJI5_9FIRM</name>
<proteinExistence type="predicted"/>
<feature type="domain" description="Peptidase M16 N-terminal" evidence="1">
    <location>
        <begin position="63"/>
        <end position="204"/>
    </location>
</feature>
<dbReference type="Pfam" id="PF00675">
    <property type="entry name" value="Peptidase_M16"/>
    <property type="match status" value="1"/>
</dbReference>
<evidence type="ECO:0000313" key="4">
    <source>
        <dbReference type="Proteomes" id="UP000665020"/>
    </source>
</evidence>
<dbReference type="Gene3D" id="3.30.830.10">
    <property type="entry name" value="Metalloenzyme, LuxS/M16 peptidase-like"/>
    <property type="match status" value="2"/>
</dbReference>
<organism evidence="3 4">
    <name type="scientific">Iocasia fonsfrigidae</name>
    <dbReference type="NCBI Taxonomy" id="2682810"/>
    <lineage>
        <taxon>Bacteria</taxon>
        <taxon>Bacillati</taxon>
        <taxon>Bacillota</taxon>
        <taxon>Clostridia</taxon>
        <taxon>Halanaerobiales</taxon>
        <taxon>Halanaerobiaceae</taxon>
        <taxon>Iocasia</taxon>
    </lineage>
</organism>
<gene>
    <name evidence="3" type="ORF">GM661_08620</name>
</gene>
<dbReference type="RefSeq" id="WP_230869624.1">
    <property type="nucleotide sequence ID" value="NZ_CP046640.1"/>
</dbReference>
<sequence>MKSKIIILSFCLLGLQLIVLGNISAQVEFSQELFEELAENTNEIPWIKIPDYEKIVLDNGMTVYLAEDHEMPVVQIFGYIKGGISQETIELAGISQFLVRMMNTGTKNYSEEEFAYYKERYGINFSVYGSNDYFGYRGNALISDQEELIKLAAEVLQNPSFDTPYYQRTKYFLYNNYQQTKADDDYLAAVNFYKNLYKDHPYAYSSDVDLLLSTLNNITPASLEEFHKQNFTPSNLILGLVGDIDIAEIKKMVKDYFADWQGPEVVLQEAELKPTPDNWGKIILIDKPDATQARIKMGYLFKDNSFSEKVVFDIANSVFGGGDFESRLMEKLRSEMGYVYNIGSYVKYNKLAGDFIIDTNVRPQKACETIEMVKGIMNSIKDGSQAIKDKEVYKIINRWNAHYPQNYRYIEDVFISIIYNIELMNRDVDYINKYVEEYNKVNGQQAQEVFVKYTYPERFLTVIVGKKEDILPAFKEKCIDVEVVSIN</sequence>
<dbReference type="InterPro" id="IPR011249">
    <property type="entry name" value="Metalloenz_LuxS/M16"/>
</dbReference>
<evidence type="ECO:0000259" key="2">
    <source>
        <dbReference type="Pfam" id="PF05193"/>
    </source>
</evidence>
<dbReference type="InterPro" id="IPR011765">
    <property type="entry name" value="Pept_M16_N"/>
</dbReference>
<evidence type="ECO:0000259" key="1">
    <source>
        <dbReference type="Pfam" id="PF00675"/>
    </source>
</evidence>
<reference evidence="3" key="1">
    <citation type="submission" date="2019-12" db="EMBL/GenBank/DDBJ databases">
        <authorList>
            <person name="zhang j."/>
            <person name="sun C.M."/>
        </authorList>
    </citation>
    <scope>NUCLEOTIDE SEQUENCE</scope>
    <source>
        <strain evidence="3">NS-1</strain>
    </source>
</reference>
<evidence type="ECO:0000313" key="3">
    <source>
        <dbReference type="EMBL" id="QTL98032.1"/>
    </source>
</evidence>